<reference evidence="3 4" key="1">
    <citation type="submission" date="2021-06" db="EMBL/GenBank/DDBJ databases">
        <title>A haploid diamondback moth (Plutella xylostella L.) genome assembly resolves 31 chromosomes and identifies a diamide resistance mutation.</title>
        <authorList>
            <person name="Ward C.M."/>
            <person name="Perry K.D."/>
            <person name="Baker G."/>
            <person name="Powis K."/>
            <person name="Heckel D.G."/>
            <person name="Baxter S.W."/>
        </authorList>
    </citation>
    <scope>NUCLEOTIDE SEQUENCE [LARGE SCALE GENOMIC DNA]</scope>
    <source>
        <strain evidence="3 4">LV</strain>
        <tissue evidence="3">Single pupa</tissue>
    </source>
</reference>
<feature type="domain" description="Tc1-like transposase DDE" evidence="2">
    <location>
        <begin position="3"/>
        <end position="36"/>
    </location>
</feature>
<evidence type="ECO:0000313" key="3">
    <source>
        <dbReference type="EMBL" id="KAG7300302.1"/>
    </source>
</evidence>
<dbReference type="InterPro" id="IPR036397">
    <property type="entry name" value="RNaseH_sf"/>
</dbReference>
<dbReference type="PANTHER" id="PTHR33939:SF1">
    <property type="entry name" value="DUF4371 DOMAIN-CONTAINING PROTEIN"/>
    <property type="match status" value="1"/>
</dbReference>
<proteinExistence type="predicted"/>
<feature type="compositionally biased region" description="Acidic residues" evidence="1">
    <location>
        <begin position="93"/>
        <end position="110"/>
    </location>
</feature>
<sequence length="127" mass="14497">MLEAHGHKVVRLPPYHCDLNPIELIWSVLKRRIAEKNVGQEANKIVQITEEAFASITKEVWQNECEHVIKVEEKYYTAGPVIDNEMDKFIIEVGDDTDTSDDDDDDDDDGGNLSGVRPLDEHNYSKK</sequence>
<gene>
    <name evidence="3" type="ORF">JYU34_015890</name>
</gene>
<organism evidence="3 4">
    <name type="scientific">Plutella xylostella</name>
    <name type="common">Diamondback moth</name>
    <name type="synonym">Plutella maculipennis</name>
    <dbReference type="NCBI Taxonomy" id="51655"/>
    <lineage>
        <taxon>Eukaryota</taxon>
        <taxon>Metazoa</taxon>
        <taxon>Ecdysozoa</taxon>
        <taxon>Arthropoda</taxon>
        <taxon>Hexapoda</taxon>
        <taxon>Insecta</taxon>
        <taxon>Pterygota</taxon>
        <taxon>Neoptera</taxon>
        <taxon>Endopterygota</taxon>
        <taxon>Lepidoptera</taxon>
        <taxon>Glossata</taxon>
        <taxon>Ditrysia</taxon>
        <taxon>Yponomeutoidea</taxon>
        <taxon>Plutellidae</taxon>
        <taxon>Plutella</taxon>
    </lineage>
</organism>
<dbReference type="EMBL" id="JAHIBW010000021">
    <property type="protein sequence ID" value="KAG7300302.1"/>
    <property type="molecule type" value="Genomic_DNA"/>
</dbReference>
<evidence type="ECO:0000256" key="1">
    <source>
        <dbReference type="SAM" id="MobiDB-lite"/>
    </source>
</evidence>
<keyword evidence="4" id="KW-1185">Reference proteome</keyword>
<dbReference type="Pfam" id="PF13358">
    <property type="entry name" value="DDE_3"/>
    <property type="match status" value="1"/>
</dbReference>
<feature type="region of interest" description="Disordered" evidence="1">
    <location>
        <begin position="92"/>
        <end position="127"/>
    </location>
</feature>
<dbReference type="InterPro" id="IPR038717">
    <property type="entry name" value="Tc1-like_DDE_dom"/>
</dbReference>
<evidence type="ECO:0000313" key="4">
    <source>
        <dbReference type="Proteomes" id="UP000823941"/>
    </source>
</evidence>
<comment type="caution">
    <text evidence="3">The sequence shown here is derived from an EMBL/GenBank/DDBJ whole genome shotgun (WGS) entry which is preliminary data.</text>
</comment>
<dbReference type="Gene3D" id="3.30.420.10">
    <property type="entry name" value="Ribonuclease H-like superfamily/Ribonuclease H"/>
    <property type="match status" value="1"/>
</dbReference>
<name>A0ABQ7Q4Y6_PLUXY</name>
<dbReference type="PANTHER" id="PTHR33939">
    <property type="entry name" value="PROTEIN CBG22215"/>
    <property type="match status" value="1"/>
</dbReference>
<accession>A0ABQ7Q4Y6</accession>
<feature type="compositionally biased region" description="Basic and acidic residues" evidence="1">
    <location>
        <begin position="118"/>
        <end position="127"/>
    </location>
</feature>
<evidence type="ECO:0000259" key="2">
    <source>
        <dbReference type="Pfam" id="PF13358"/>
    </source>
</evidence>
<dbReference type="Proteomes" id="UP000823941">
    <property type="component" value="Chromosome 21"/>
</dbReference>
<protein>
    <recommendedName>
        <fullName evidence="2">Tc1-like transposase DDE domain-containing protein</fullName>
    </recommendedName>
</protein>